<keyword evidence="1" id="KW-1133">Transmembrane helix</keyword>
<organism evidence="2 3">
    <name type="scientific">Lacticaseibacillus nasuensis JCM 17158</name>
    <dbReference type="NCBI Taxonomy" id="1291734"/>
    <lineage>
        <taxon>Bacteria</taxon>
        <taxon>Bacillati</taxon>
        <taxon>Bacillota</taxon>
        <taxon>Bacilli</taxon>
        <taxon>Lactobacillales</taxon>
        <taxon>Lactobacillaceae</taxon>
        <taxon>Lacticaseibacillus</taxon>
    </lineage>
</organism>
<dbReference type="STRING" id="1291734.FD02_GL000769"/>
<evidence type="ECO:0000256" key="1">
    <source>
        <dbReference type="SAM" id="Phobius"/>
    </source>
</evidence>
<feature type="transmembrane region" description="Helical" evidence="1">
    <location>
        <begin position="6"/>
        <end position="30"/>
    </location>
</feature>
<keyword evidence="3" id="KW-1185">Reference proteome</keyword>
<comment type="caution">
    <text evidence="2">The sequence shown here is derived from an EMBL/GenBank/DDBJ whole genome shotgun (WGS) entry which is preliminary data.</text>
</comment>
<accession>A0A0R1JSD4</accession>
<sequence>MSILGWLTAVVFVGSAIVCVVAMVGWLVTMVRQRDASLPRRVCGWAAVVAVVALLVNALR</sequence>
<keyword evidence="1" id="KW-0812">Transmembrane</keyword>
<evidence type="ECO:0000313" key="3">
    <source>
        <dbReference type="Proteomes" id="UP000051804"/>
    </source>
</evidence>
<dbReference type="EMBL" id="AZDJ01000001">
    <property type="protein sequence ID" value="KRK74174.1"/>
    <property type="molecule type" value="Genomic_DNA"/>
</dbReference>
<dbReference type="Proteomes" id="UP000051804">
    <property type="component" value="Unassembled WGS sequence"/>
</dbReference>
<dbReference type="RefSeq" id="WP_054723098.1">
    <property type="nucleotide sequence ID" value="NZ_AZDJ01000001.1"/>
</dbReference>
<keyword evidence="1" id="KW-0472">Membrane</keyword>
<dbReference type="AlphaFoldDB" id="A0A0R1JSD4"/>
<protein>
    <submittedName>
        <fullName evidence="2">Uncharacterized protein</fullName>
    </submittedName>
</protein>
<reference evidence="2 3" key="1">
    <citation type="journal article" date="2015" name="Genome Announc.">
        <title>Expanding the biotechnology potential of lactobacilli through comparative genomics of 213 strains and associated genera.</title>
        <authorList>
            <person name="Sun Z."/>
            <person name="Harris H.M."/>
            <person name="McCann A."/>
            <person name="Guo C."/>
            <person name="Argimon S."/>
            <person name="Zhang W."/>
            <person name="Yang X."/>
            <person name="Jeffery I.B."/>
            <person name="Cooney J.C."/>
            <person name="Kagawa T.F."/>
            <person name="Liu W."/>
            <person name="Song Y."/>
            <person name="Salvetti E."/>
            <person name="Wrobel A."/>
            <person name="Rasinkangas P."/>
            <person name="Parkhill J."/>
            <person name="Rea M.C."/>
            <person name="O'Sullivan O."/>
            <person name="Ritari J."/>
            <person name="Douillard F.P."/>
            <person name="Paul Ross R."/>
            <person name="Yang R."/>
            <person name="Briner A.E."/>
            <person name="Felis G.E."/>
            <person name="de Vos W.M."/>
            <person name="Barrangou R."/>
            <person name="Klaenhammer T.R."/>
            <person name="Caufield P.W."/>
            <person name="Cui Y."/>
            <person name="Zhang H."/>
            <person name="O'Toole P.W."/>
        </authorList>
    </citation>
    <scope>NUCLEOTIDE SEQUENCE [LARGE SCALE GENOMIC DNA]</scope>
    <source>
        <strain evidence="2 3">JCM 17158</strain>
    </source>
</reference>
<evidence type="ECO:0000313" key="2">
    <source>
        <dbReference type="EMBL" id="KRK74174.1"/>
    </source>
</evidence>
<name>A0A0R1JSD4_9LACO</name>
<dbReference type="PATRIC" id="fig|1291734.4.peg.796"/>
<gene>
    <name evidence="2" type="ORF">FD02_GL000769</name>
</gene>
<feature type="transmembrane region" description="Helical" evidence="1">
    <location>
        <begin position="42"/>
        <end position="59"/>
    </location>
</feature>
<proteinExistence type="predicted"/>